<proteinExistence type="predicted"/>
<organism evidence="1 2">
    <name type="scientific">Sphagnum jensenii</name>
    <dbReference type="NCBI Taxonomy" id="128206"/>
    <lineage>
        <taxon>Eukaryota</taxon>
        <taxon>Viridiplantae</taxon>
        <taxon>Streptophyta</taxon>
        <taxon>Embryophyta</taxon>
        <taxon>Bryophyta</taxon>
        <taxon>Sphagnophytina</taxon>
        <taxon>Sphagnopsida</taxon>
        <taxon>Sphagnales</taxon>
        <taxon>Sphagnaceae</taxon>
        <taxon>Sphagnum</taxon>
    </lineage>
</organism>
<evidence type="ECO:0000313" key="2">
    <source>
        <dbReference type="Proteomes" id="UP001497522"/>
    </source>
</evidence>
<evidence type="ECO:0008006" key="3">
    <source>
        <dbReference type="Google" id="ProtNLM"/>
    </source>
</evidence>
<name>A0ABP1B5B0_9BRYO</name>
<reference evidence="1 2" key="1">
    <citation type="submission" date="2024-03" db="EMBL/GenBank/DDBJ databases">
        <authorList>
            <consortium name="ELIXIR-Norway"/>
            <consortium name="Elixir Norway"/>
        </authorList>
    </citation>
    <scope>NUCLEOTIDE SEQUENCE [LARGE SCALE GENOMIC DNA]</scope>
</reference>
<dbReference type="EMBL" id="OZ023703">
    <property type="protein sequence ID" value="CAK9870364.1"/>
    <property type="molecule type" value="Genomic_DNA"/>
</dbReference>
<dbReference type="PANTHER" id="PTHR48155:SF1">
    <property type="entry name" value="F-BOX DOMAIN-CONTAINING PROTEIN"/>
    <property type="match status" value="1"/>
</dbReference>
<gene>
    <name evidence="1" type="ORF">CSSPJE1EN2_LOCUS13032</name>
</gene>
<evidence type="ECO:0000313" key="1">
    <source>
        <dbReference type="EMBL" id="CAK9870364.1"/>
    </source>
</evidence>
<accession>A0ABP1B5B0</accession>
<sequence>MSDRRDQNQHWKGVGGHHPPAAAAVVFSSGDQFLACGKKSDEAHDLASQIWVVVLGNLEESESTFHLFMRIAEEWEVFLPYPYSKSHAVQWRLFKRLFTDFRDCLSQFDYFHVLSQAKHKFELIPPAWLGY</sequence>
<dbReference type="PANTHER" id="PTHR48155">
    <property type="entry name" value="OS09G0497600 PROTEIN"/>
    <property type="match status" value="1"/>
</dbReference>
<keyword evidence="2" id="KW-1185">Reference proteome</keyword>
<dbReference type="Proteomes" id="UP001497522">
    <property type="component" value="Chromosome 2"/>
</dbReference>
<protein>
    <recommendedName>
        <fullName evidence="3">LAGLIDADG homing endonuclease</fullName>
    </recommendedName>
</protein>